<dbReference type="Pfam" id="PF00146">
    <property type="entry name" value="NADHdh"/>
    <property type="match status" value="1"/>
</dbReference>
<evidence type="ECO:0000256" key="4">
    <source>
        <dbReference type="ARBA" id="ARBA00023136"/>
    </source>
</evidence>
<dbReference type="GO" id="GO:0016020">
    <property type="term" value="C:membrane"/>
    <property type="evidence" value="ECO:0007669"/>
    <property type="project" value="UniProtKB-SubCell"/>
</dbReference>
<comment type="subcellular location">
    <subcellularLocation>
        <location evidence="1">Membrane</location>
        <topology evidence="1">Multi-pass membrane protein</topology>
    </subcellularLocation>
</comment>
<dbReference type="OrthoDB" id="8048158at2759"/>
<keyword evidence="6" id="KW-1185">Reference proteome</keyword>
<keyword evidence="2" id="KW-0812">Transmembrane</keyword>
<organism evidence="5 6">
    <name type="scientific">Armadillidium nasatum</name>
    <dbReference type="NCBI Taxonomy" id="96803"/>
    <lineage>
        <taxon>Eukaryota</taxon>
        <taxon>Metazoa</taxon>
        <taxon>Ecdysozoa</taxon>
        <taxon>Arthropoda</taxon>
        <taxon>Crustacea</taxon>
        <taxon>Multicrustacea</taxon>
        <taxon>Malacostraca</taxon>
        <taxon>Eumalacostraca</taxon>
        <taxon>Peracarida</taxon>
        <taxon>Isopoda</taxon>
        <taxon>Oniscidea</taxon>
        <taxon>Crinocheta</taxon>
        <taxon>Armadillidiidae</taxon>
        <taxon>Armadillidium</taxon>
    </lineage>
</organism>
<dbReference type="EMBL" id="SEYY01016253">
    <property type="protein sequence ID" value="KAB7499868.1"/>
    <property type="molecule type" value="Genomic_DNA"/>
</dbReference>
<evidence type="ECO:0000313" key="5">
    <source>
        <dbReference type="EMBL" id="KAB7499868.1"/>
    </source>
</evidence>
<accession>A0A5N5T136</accession>
<sequence length="261" mass="29163">VYHILGAGWSYNSKYSILGRLRAVAQNISYEVRLAIIILRLVALNSSFQLTKLPSCLLPRRGETLNITPINRKATNPLINRNSIYEALLNRNQLYLYTTLGASPSIDRNIEEQPYYIYKMPVPCSGLKSKMKQLKGETQWKKLNFKTCRYQGNQSSAAVYPLTLKNAVEKMSKVKEGGSSQNLILFIRGKAISGAPNIKGINQFPKPPIIIERFNTIGLPTLLSITTNFGKNPNSGGNPPNEKNVIINVNLFAHETLTLNI</sequence>
<protein>
    <submittedName>
        <fullName evidence="5">NADH-ubiquinone oxidoreductase chain 1</fullName>
    </submittedName>
</protein>
<dbReference type="AlphaFoldDB" id="A0A5N5T136"/>
<reference evidence="5 6" key="1">
    <citation type="journal article" date="2019" name="PLoS Biol.">
        <title>Sex chromosomes control vertical transmission of feminizing Wolbachia symbionts in an isopod.</title>
        <authorList>
            <person name="Becking T."/>
            <person name="Chebbi M.A."/>
            <person name="Giraud I."/>
            <person name="Moumen B."/>
            <person name="Laverre T."/>
            <person name="Caubet Y."/>
            <person name="Peccoud J."/>
            <person name="Gilbert C."/>
            <person name="Cordaux R."/>
        </authorList>
    </citation>
    <scope>NUCLEOTIDE SEQUENCE [LARGE SCALE GENOMIC DNA]</scope>
    <source>
        <strain evidence="5">ANa2</strain>
        <tissue evidence="5">Whole body excluding digestive tract and cuticle</tissue>
    </source>
</reference>
<feature type="non-terminal residue" evidence="5">
    <location>
        <position position="261"/>
    </location>
</feature>
<dbReference type="InterPro" id="IPR001694">
    <property type="entry name" value="NADH_UbQ_OxRdtase_su1/FPO"/>
</dbReference>
<feature type="non-terminal residue" evidence="5">
    <location>
        <position position="1"/>
    </location>
</feature>
<keyword evidence="4" id="KW-0472">Membrane</keyword>
<keyword evidence="3" id="KW-1133">Transmembrane helix</keyword>
<evidence type="ECO:0000256" key="3">
    <source>
        <dbReference type="ARBA" id="ARBA00022989"/>
    </source>
</evidence>
<gene>
    <name evidence="5" type="primary">MT-ND1_0</name>
    <name evidence="5" type="ORF">Anas_14727</name>
</gene>
<evidence type="ECO:0000256" key="2">
    <source>
        <dbReference type="ARBA" id="ARBA00022692"/>
    </source>
</evidence>
<name>A0A5N5T136_9CRUS</name>
<evidence type="ECO:0000313" key="6">
    <source>
        <dbReference type="Proteomes" id="UP000326759"/>
    </source>
</evidence>
<keyword evidence="5" id="KW-0830">Ubiquinone</keyword>
<dbReference type="Proteomes" id="UP000326759">
    <property type="component" value="Unassembled WGS sequence"/>
</dbReference>
<proteinExistence type="predicted"/>
<evidence type="ECO:0000256" key="1">
    <source>
        <dbReference type="ARBA" id="ARBA00004141"/>
    </source>
</evidence>
<comment type="caution">
    <text evidence="5">The sequence shown here is derived from an EMBL/GenBank/DDBJ whole genome shotgun (WGS) entry which is preliminary data.</text>
</comment>